<gene>
    <name evidence="5" type="ORF">LX64_04097</name>
</gene>
<keyword evidence="6" id="KW-1185">Reference proteome</keyword>
<keyword evidence="3" id="KW-0804">Transcription</keyword>
<dbReference type="InterPro" id="IPR009057">
    <property type="entry name" value="Homeodomain-like_sf"/>
</dbReference>
<accession>A0A327Q9T5</accession>
<dbReference type="GO" id="GO:0043565">
    <property type="term" value="F:sequence-specific DNA binding"/>
    <property type="evidence" value="ECO:0007669"/>
    <property type="project" value="InterPro"/>
</dbReference>
<dbReference type="InterPro" id="IPR018060">
    <property type="entry name" value="HTH_AraC"/>
</dbReference>
<name>A0A327Q9T5_9BACT</name>
<dbReference type="SUPFAM" id="SSF46689">
    <property type="entry name" value="Homeodomain-like"/>
    <property type="match status" value="2"/>
</dbReference>
<dbReference type="AlphaFoldDB" id="A0A327Q9T5"/>
<dbReference type="PANTHER" id="PTHR46796:SF13">
    <property type="entry name" value="HTH-TYPE TRANSCRIPTIONAL ACTIVATOR RHAS"/>
    <property type="match status" value="1"/>
</dbReference>
<dbReference type="GO" id="GO:0003700">
    <property type="term" value="F:DNA-binding transcription factor activity"/>
    <property type="evidence" value="ECO:0007669"/>
    <property type="project" value="InterPro"/>
</dbReference>
<reference evidence="5 6" key="1">
    <citation type="submission" date="2018-06" db="EMBL/GenBank/DDBJ databases">
        <title>Genomic Encyclopedia of Archaeal and Bacterial Type Strains, Phase II (KMG-II): from individual species to whole genera.</title>
        <authorList>
            <person name="Goeker M."/>
        </authorList>
    </citation>
    <scope>NUCLEOTIDE SEQUENCE [LARGE SCALE GENOMIC DNA]</scope>
    <source>
        <strain evidence="5 6">DSM 23857</strain>
    </source>
</reference>
<dbReference type="RefSeq" id="WP_111599509.1">
    <property type="nucleotide sequence ID" value="NZ_QLLL01000008.1"/>
</dbReference>
<dbReference type="Gene3D" id="1.10.10.60">
    <property type="entry name" value="Homeodomain-like"/>
    <property type="match status" value="1"/>
</dbReference>
<dbReference type="PANTHER" id="PTHR46796">
    <property type="entry name" value="HTH-TYPE TRANSCRIPTIONAL ACTIVATOR RHAS-RELATED"/>
    <property type="match status" value="1"/>
</dbReference>
<evidence type="ECO:0000256" key="2">
    <source>
        <dbReference type="ARBA" id="ARBA00023125"/>
    </source>
</evidence>
<dbReference type="PROSITE" id="PS01124">
    <property type="entry name" value="HTH_ARAC_FAMILY_2"/>
    <property type="match status" value="1"/>
</dbReference>
<evidence type="ECO:0000313" key="5">
    <source>
        <dbReference type="EMBL" id="RAJ00392.1"/>
    </source>
</evidence>
<feature type="domain" description="HTH araC/xylS-type" evidence="4">
    <location>
        <begin position="165"/>
        <end position="263"/>
    </location>
</feature>
<sequence length="278" mass="32408">MQSIIIKPKHPVLQQYVQYFLFFKKQDATFLQYVTFPNNNLCLAIYKENHVQYEHQSVHNDCTITQGRKSFTSKLYGFHKKPFTVEISSMLDQVCIVFYPAALKAFTAEQYNNLMALSKVEDIFSLKDHALIERIFEEDAFPKRAAILEDLLLQNLNDNIPATLKAALHVIETGQLDELSVDLLAKKLHVSVSSLFRLFTNYIGQSPKAYLKTVRFRQTLHELLHKQQRLTHIAYDHQYYDQAHFINDFKAFAGYTPKQLVNKVSIQQDDLAWIYNKP</sequence>
<keyword evidence="1" id="KW-0805">Transcription regulation</keyword>
<dbReference type="SMART" id="SM00342">
    <property type="entry name" value="HTH_ARAC"/>
    <property type="match status" value="1"/>
</dbReference>
<proteinExistence type="predicted"/>
<evidence type="ECO:0000256" key="1">
    <source>
        <dbReference type="ARBA" id="ARBA00023015"/>
    </source>
</evidence>
<dbReference type="InterPro" id="IPR050204">
    <property type="entry name" value="AraC_XylS_family_regulators"/>
</dbReference>
<organism evidence="5 6">
    <name type="scientific">Chitinophaga skermanii</name>
    <dbReference type="NCBI Taxonomy" id="331697"/>
    <lineage>
        <taxon>Bacteria</taxon>
        <taxon>Pseudomonadati</taxon>
        <taxon>Bacteroidota</taxon>
        <taxon>Chitinophagia</taxon>
        <taxon>Chitinophagales</taxon>
        <taxon>Chitinophagaceae</taxon>
        <taxon>Chitinophaga</taxon>
    </lineage>
</organism>
<protein>
    <submittedName>
        <fullName evidence="5">AraC-like DNA-binding protein</fullName>
    </submittedName>
</protein>
<keyword evidence="2 5" id="KW-0238">DNA-binding</keyword>
<dbReference type="Pfam" id="PF12833">
    <property type="entry name" value="HTH_18"/>
    <property type="match status" value="1"/>
</dbReference>
<dbReference type="InterPro" id="IPR046532">
    <property type="entry name" value="DUF6597"/>
</dbReference>
<evidence type="ECO:0000313" key="6">
    <source>
        <dbReference type="Proteomes" id="UP000249547"/>
    </source>
</evidence>
<evidence type="ECO:0000256" key="3">
    <source>
        <dbReference type="ARBA" id="ARBA00023163"/>
    </source>
</evidence>
<dbReference type="EMBL" id="QLLL01000008">
    <property type="protein sequence ID" value="RAJ00392.1"/>
    <property type="molecule type" value="Genomic_DNA"/>
</dbReference>
<dbReference type="OrthoDB" id="662446at2"/>
<dbReference type="Pfam" id="PF20240">
    <property type="entry name" value="DUF6597"/>
    <property type="match status" value="1"/>
</dbReference>
<dbReference type="Proteomes" id="UP000249547">
    <property type="component" value="Unassembled WGS sequence"/>
</dbReference>
<comment type="caution">
    <text evidence="5">The sequence shown here is derived from an EMBL/GenBank/DDBJ whole genome shotgun (WGS) entry which is preliminary data.</text>
</comment>
<evidence type="ECO:0000259" key="4">
    <source>
        <dbReference type="PROSITE" id="PS01124"/>
    </source>
</evidence>